<dbReference type="GO" id="GO:0004475">
    <property type="term" value="F:mannose-1-phosphate guanylyltransferase (GTP) activity"/>
    <property type="evidence" value="ECO:0007669"/>
    <property type="project" value="InterPro"/>
</dbReference>
<proteinExistence type="predicted"/>
<dbReference type="Gene3D" id="3.90.550.10">
    <property type="entry name" value="Spore Coat Polysaccharide Biosynthesis Protein SpsA, Chain A"/>
    <property type="match status" value="1"/>
</dbReference>
<dbReference type="Pfam" id="PF00483">
    <property type="entry name" value="NTP_transferase"/>
    <property type="match status" value="1"/>
</dbReference>
<dbReference type="AlphaFoldDB" id="A0A1I0PYY4"/>
<organism evidence="3 4">
    <name type="scientific">Halobacterium jilantaiense</name>
    <dbReference type="NCBI Taxonomy" id="355548"/>
    <lineage>
        <taxon>Archaea</taxon>
        <taxon>Methanobacteriati</taxon>
        <taxon>Methanobacteriota</taxon>
        <taxon>Stenosarchaea group</taxon>
        <taxon>Halobacteria</taxon>
        <taxon>Halobacteriales</taxon>
        <taxon>Halobacteriaceae</taxon>
        <taxon>Halobacterium</taxon>
    </lineage>
</organism>
<evidence type="ECO:0000259" key="2">
    <source>
        <dbReference type="Pfam" id="PF22640"/>
    </source>
</evidence>
<sequence>MKVICTRPETGIWDAAPKRAYAALFAGERAVTRTVAVLLAGGTGTRLYPASRSHRPKQFLALGDDDRSLLRRTADRAEFADDLLAVTRGEYADRVREEVPEATVLVEPAGKDTGPALAYAASEVRERFGGDAAMLCLPSDHVVGDGFRDTAETAVDVAVRTDALVTLGIEPDRPATGYGYIEPGADRGDHSEVAVFREKPDAETAQRLVDRSCLWNAGMFAWTPAAFLDAASDGPLGPLADALEFGADPAAAFERVDPVSVDYAVLERAADVRVVPAAFDWDDVGAWDALGRLLDGENAVLGDATVVDASGNVIASDDKHVSVVGVDDLVVAAYDDRVLVVPREDAQRVREAVAALDEDGLF</sequence>
<dbReference type="EMBL" id="FOJA01000001">
    <property type="protein sequence ID" value="SEW19799.1"/>
    <property type="molecule type" value="Genomic_DNA"/>
</dbReference>
<dbReference type="InterPro" id="IPR005835">
    <property type="entry name" value="NTP_transferase_dom"/>
</dbReference>
<accession>A0A1I0PYY4</accession>
<protein>
    <submittedName>
        <fullName evidence="3">Mannose-1-phosphate guanylyltransferase</fullName>
    </submittedName>
</protein>
<dbReference type="STRING" id="355548.SAMN04487945_2110"/>
<evidence type="ECO:0000313" key="4">
    <source>
        <dbReference type="Proteomes" id="UP000198518"/>
    </source>
</evidence>
<dbReference type="InterPro" id="IPR054566">
    <property type="entry name" value="ManC/GMP-like_b-helix"/>
</dbReference>
<feature type="domain" description="MannoseP isomerase/GMP-like beta-helix" evidence="2">
    <location>
        <begin position="305"/>
        <end position="356"/>
    </location>
</feature>
<keyword evidence="3" id="KW-0808">Transferase</keyword>
<dbReference type="Pfam" id="PF22640">
    <property type="entry name" value="ManC_GMP_beta-helix"/>
    <property type="match status" value="1"/>
</dbReference>
<keyword evidence="3" id="KW-0548">Nucleotidyltransferase</keyword>
<reference evidence="3 4" key="1">
    <citation type="submission" date="2016-10" db="EMBL/GenBank/DDBJ databases">
        <authorList>
            <person name="de Groot N.N."/>
        </authorList>
    </citation>
    <scope>NUCLEOTIDE SEQUENCE [LARGE SCALE GENOMIC DNA]</scope>
    <source>
        <strain evidence="3 4">CGMCC 1.5337</strain>
    </source>
</reference>
<dbReference type="SUPFAM" id="SSF159283">
    <property type="entry name" value="Guanosine diphospho-D-mannose pyrophosphorylase/mannose-6-phosphate isomerase linker domain"/>
    <property type="match status" value="1"/>
</dbReference>
<dbReference type="InterPro" id="IPR049577">
    <property type="entry name" value="GMPP_N"/>
</dbReference>
<evidence type="ECO:0000259" key="1">
    <source>
        <dbReference type="Pfam" id="PF00483"/>
    </source>
</evidence>
<feature type="domain" description="Nucleotidyl transferase" evidence="1">
    <location>
        <begin position="36"/>
        <end position="290"/>
    </location>
</feature>
<dbReference type="InterPro" id="IPR051161">
    <property type="entry name" value="Mannose-6P_isomerase_type2"/>
</dbReference>
<dbReference type="GO" id="GO:0009298">
    <property type="term" value="P:GDP-mannose biosynthetic process"/>
    <property type="evidence" value="ECO:0007669"/>
    <property type="project" value="TreeGrafter"/>
</dbReference>
<dbReference type="InterPro" id="IPR029044">
    <property type="entry name" value="Nucleotide-diphossugar_trans"/>
</dbReference>
<keyword evidence="4" id="KW-1185">Reference proteome</keyword>
<dbReference type="PANTHER" id="PTHR46390:SF1">
    <property type="entry name" value="MANNOSE-1-PHOSPHATE GUANYLYLTRANSFERASE"/>
    <property type="match status" value="1"/>
</dbReference>
<dbReference type="Proteomes" id="UP000198518">
    <property type="component" value="Unassembled WGS sequence"/>
</dbReference>
<name>A0A1I0PYY4_9EURY</name>
<dbReference type="PANTHER" id="PTHR46390">
    <property type="entry name" value="MANNOSE-1-PHOSPHATE GUANYLYLTRANSFERASE"/>
    <property type="match status" value="1"/>
</dbReference>
<evidence type="ECO:0000313" key="3">
    <source>
        <dbReference type="EMBL" id="SEW19799.1"/>
    </source>
</evidence>
<dbReference type="SUPFAM" id="SSF53448">
    <property type="entry name" value="Nucleotide-diphospho-sugar transferases"/>
    <property type="match status" value="1"/>
</dbReference>
<dbReference type="CDD" id="cd02509">
    <property type="entry name" value="GDP-M1P_Guanylyltransferase"/>
    <property type="match status" value="1"/>
</dbReference>
<gene>
    <name evidence="3" type="ORF">SAMN04487945_2110</name>
</gene>